<gene>
    <name evidence="2" type="ORF">GCM10011494_19370</name>
</gene>
<protein>
    <recommendedName>
        <fullName evidence="4">YncE family protein</fullName>
    </recommendedName>
</protein>
<dbReference type="PANTHER" id="PTHR47197:SF3">
    <property type="entry name" value="DIHYDRO-HEME D1 DEHYDROGENASE"/>
    <property type="match status" value="1"/>
</dbReference>
<evidence type="ECO:0000313" key="3">
    <source>
        <dbReference type="Proteomes" id="UP000608154"/>
    </source>
</evidence>
<keyword evidence="3" id="KW-1185">Reference proteome</keyword>
<dbReference type="Pfam" id="PF10282">
    <property type="entry name" value="Lactonase"/>
    <property type="match status" value="1"/>
</dbReference>
<feature type="signal peptide" evidence="1">
    <location>
        <begin position="1"/>
        <end position="17"/>
    </location>
</feature>
<feature type="chain" id="PRO_5037018731" description="YncE family protein" evidence="1">
    <location>
        <begin position="18"/>
        <end position="314"/>
    </location>
</feature>
<evidence type="ECO:0008006" key="4">
    <source>
        <dbReference type="Google" id="ProtNLM"/>
    </source>
</evidence>
<dbReference type="PANTHER" id="PTHR47197">
    <property type="entry name" value="PROTEIN NIRF"/>
    <property type="match status" value="1"/>
</dbReference>
<dbReference type="InterPro" id="IPR019405">
    <property type="entry name" value="Lactonase_7-beta_prop"/>
</dbReference>
<dbReference type="AlphaFoldDB" id="A0A916TSH6"/>
<dbReference type="InterPro" id="IPR011048">
    <property type="entry name" value="Haem_d1_sf"/>
</dbReference>
<organism evidence="2 3">
    <name type="scientific">Novosphingobium endophyticum</name>
    <dbReference type="NCBI Taxonomy" id="1955250"/>
    <lineage>
        <taxon>Bacteria</taxon>
        <taxon>Pseudomonadati</taxon>
        <taxon>Pseudomonadota</taxon>
        <taxon>Alphaproteobacteria</taxon>
        <taxon>Sphingomonadales</taxon>
        <taxon>Sphingomonadaceae</taxon>
        <taxon>Novosphingobium</taxon>
    </lineage>
</organism>
<dbReference type="EMBL" id="BMHK01000011">
    <property type="protein sequence ID" value="GGC00921.1"/>
    <property type="molecule type" value="Genomic_DNA"/>
</dbReference>
<dbReference type="SUPFAM" id="SSF51004">
    <property type="entry name" value="C-terminal (heme d1) domain of cytochrome cd1-nitrite reductase"/>
    <property type="match status" value="1"/>
</dbReference>
<dbReference type="Gene3D" id="2.130.10.10">
    <property type="entry name" value="YVTN repeat-like/Quinoprotein amine dehydrogenase"/>
    <property type="match status" value="2"/>
</dbReference>
<evidence type="ECO:0000256" key="1">
    <source>
        <dbReference type="SAM" id="SignalP"/>
    </source>
</evidence>
<dbReference type="InterPro" id="IPR051200">
    <property type="entry name" value="Host-pathogen_enzymatic-act"/>
</dbReference>
<keyword evidence="1" id="KW-0732">Signal</keyword>
<dbReference type="Proteomes" id="UP000608154">
    <property type="component" value="Unassembled WGS sequence"/>
</dbReference>
<reference evidence="2" key="1">
    <citation type="journal article" date="2014" name="Int. J. Syst. Evol. Microbiol.">
        <title>Complete genome sequence of Corynebacterium casei LMG S-19264T (=DSM 44701T), isolated from a smear-ripened cheese.</title>
        <authorList>
            <consortium name="US DOE Joint Genome Institute (JGI-PGF)"/>
            <person name="Walter F."/>
            <person name="Albersmeier A."/>
            <person name="Kalinowski J."/>
            <person name="Ruckert C."/>
        </authorList>
    </citation>
    <scope>NUCLEOTIDE SEQUENCE</scope>
    <source>
        <strain evidence="2">CGMCC 1.15095</strain>
    </source>
</reference>
<comment type="caution">
    <text evidence="2">The sequence shown here is derived from an EMBL/GenBank/DDBJ whole genome shotgun (WGS) entry which is preliminary data.</text>
</comment>
<reference evidence="2" key="2">
    <citation type="submission" date="2020-09" db="EMBL/GenBank/DDBJ databases">
        <authorList>
            <person name="Sun Q."/>
            <person name="Zhou Y."/>
        </authorList>
    </citation>
    <scope>NUCLEOTIDE SEQUENCE</scope>
    <source>
        <strain evidence="2">CGMCC 1.15095</strain>
    </source>
</reference>
<name>A0A916TSH6_9SPHN</name>
<evidence type="ECO:0000313" key="2">
    <source>
        <dbReference type="EMBL" id="GGC00921.1"/>
    </source>
</evidence>
<proteinExistence type="predicted"/>
<accession>A0A916TSH6</accession>
<sequence>MALSAVAALVLSAAASAGTLVIGNKGEDTVSFVDLGSGEERVRLETGRAPHEVAISPDYRFAAVVSYGAASVDIFDVRDAKRVRTIDISPNAAPHGAVWAAKNRLVLVAEKSQSLVIVNPSTGSFRSVNLGQKGVHMLVVGPMGRRAYTANVGAGTISVVDLVRGKKLSDIAVGGMPEGLAITRDGTQLWVGDNSAPRLRVVDVATGMVVDTLPTDPVPIRVAISPDGKTAITSNIGVGTLSVFDVATRKPLRTITVSGARDAIQVTAVFSRDGKSVYVAETGRNTIAEVDLATGKVLRRIAAGKGADGLAIAP</sequence>
<dbReference type="InterPro" id="IPR015943">
    <property type="entry name" value="WD40/YVTN_repeat-like_dom_sf"/>
</dbReference>